<name>A0AAE0FHG7_9CHLO</name>
<evidence type="ECO:0000256" key="3">
    <source>
        <dbReference type="ARBA" id="ARBA00022771"/>
    </source>
</evidence>
<reference evidence="7 8" key="1">
    <citation type="journal article" date="2015" name="Genome Biol. Evol.">
        <title>Comparative Genomics of a Bacterivorous Green Alga Reveals Evolutionary Causalities and Consequences of Phago-Mixotrophic Mode of Nutrition.</title>
        <authorList>
            <person name="Burns J.A."/>
            <person name="Paasch A."/>
            <person name="Narechania A."/>
            <person name="Kim E."/>
        </authorList>
    </citation>
    <scope>NUCLEOTIDE SEQUENCE [LARGE SCALE GENOMIC DNA]</scope>
    <source>
        <strain evidence="7 8">PLY_AMNH</strain>
    </source>
</reference>
<dbReference type="InterPro" id="IPR008906">
    <property type="entry name" value="HATC_C_dom"/>
</dbReference>
<evidence type="ECO:0000313" key="7">
    <source>
        <dbReference type="EMBL" id="KAK3259931.1"/>
    </source>
</evidence>
<dbReference type="SUPFAM" id="SSF53098">
    <property type="entry name" value="Ribonuclease H-like"/>
    <property type="match status" value="1"/>
</dbReference>
<evidence type="ECO:0000256" key="5">
    <source>
        <dbReference type="ARBA" id="ARBA00023242"/>
    </source>
</evidence>
<dbReference type="PANTHER" id="PTHR46481">
    <property type="entry name" value="ZINC FINGER BED DOMAIN-CONTAINING PROTEIN 4"/>
    <property type="match status" value="1"/>
</dbReference>
<dbReference type="GO" id="GO:0005634">
    <property type="term" value="C:nucleus"/>
    <property type="evidence" value="ECO:0007669"/>
    <property type="project" value="UniProtKB-SubCell"/>
</dbReference>
<dbReference type="InterPro" id="IPR012337">
    <property type="entry name" value="RNaseH-like_sf"/>
</dbReference>
<evidence type="ECO:0000259" key="6">
    <source>
        <dbReference type="Pfam" id="PF05699"/>
    </source>
</evidence>
<keyword evidence="4" id="KW-0862">Zinc</keyword>
<keyword evidence="2" id="KW-0479">Metal-binding</keyword>
<evidence type="ECO:0000256" key="1">
    <source>
        <dbReference type="ARBA" id="ARBA00004123"/>
    </source>
</evidence>
<feature type="domain" description="HAT C-terminal dimerisation" evidence="6">
    <location>
        <begin position="192"/>
        <end position="255"/>
    </location>
</feature>
<dbReference type="Proteomes" id="UP001190700">
    <property type="component" value="Unassembled WGS sequence"/>
</dbReference>
<dbReference type="Pfam" id="PF05699">
    <property type="entry name" value="Dimer_Tnp_hAT"/>
    <property type="match status" value="1"/>
</dbReference>
<comment type="caution">
    <text evidence="7">The sequence shown here is derived from an EMBL/GenBank/DDBJ whole genome shotgun (WGS) entry which is preliminary data.</text>
</comment>
<keyword evidence="8" id="KW-1185">Reference proteome</keyword>
<keyword evidence="5" id="KW-0539">Nucleus</keyword>
<keyword evidence="3" id="KW-0863">Zinc-finger</keyword>
<evidence type="ECO:0000256" key="2">
    <source>
        <dbReference type="ARBA" id="ARBA00022723"/>
    </source>
</evidence>
<dbReference type="GO" id="GO:0046983">
    <property type="term" value="F:protein dimerization activity"/>
    <property type="evidence" value="ECO:0007669"/>
    <property type="project" value="InterPro"/>
</dbReference>
<gene>
    <name evidence="7" type="ORF">CYMTET_31093</name>
</gene>
<sequence>MSGCDWDVVRESTYVLYQHAAAIDLLQVTKTVTVSSILPVIGGLIYKVDPCRSLKYNGAAVSVFNTDVQDARKQYSDDLKRRYFNELMTCKLEDFSVATFLDPRYKGLSFKYLEKWDKGSLIRERVIGWAKSADTIDWKPSAGVSKQVVVPKAAEKKKQLVSFLEDSDDDELVEPEVPEATVEEADCEFTLYSAMSPAKMSEDPVRWWVHKRHKLPNMSRMSRQFLASPASTGGIERAFSACGQMHSDLRKKVTEEHSMVASLKHKVNVISRRGCHINPCCAPVVY</sequence>
<proteinExistence type="predicted"/>
<dbReference type="InterPro" id="IPR052035">
    <property type="entry name" value="ZnF_BED_domain_contain"/>
</dbReference>
<evidence type="ECO:0000313" key="8">
    <source>
        <dbReference type="Proteomes" id="UP001190700"/>
    </source>
</evidence>
<organism evidence="7 8">
    <name type="scientific">Cymbomonas tetramitiformis</name>
    <dbReference type="NCBI Taxonomy" id="36881"/>
    <lineage>
        <taxon>Eukaryota</taxon>
        <taxon>Viridiplantae</taxon>
        <taxon>Chlorophyta</taxon>
        <taxon>Pyramimonadophyceae</taxon>
        <taxon>Pyramimonadales</taxon>
        <taxon>Pyramimonadaceae</taxon>
        <taxon>Cymbomonas</taxon>
    </lineage>
</organism>
<dbReference type="GO" id="GO:0008270">
    <property type="term" value="F:zinc ion binding"/>
    <property type="evidence" value="ECO:0007669"/>
    <property type="project" value="UniProtKB-KW"/>
</dbReference>
<evidence type="ECO:0000256" key="4">
    <source>
        <dbReference type="ARBA" id="ARBA00022833"/>
    </source>
</evidence>
<protein>
    <recommendedName>
        <fullName evidence="6">HAT C-terminal dimerisation domain-containing protein</fullName>
    </recommendedName>
</protein>
<dbReference type="PANTHER" id="PTHR46481:SF10">
    <property type="entry name" value="ZINC FINGER BED DOMAIN-CONTAINING PROTEIN 39"/>
    <property type="match status" value="1"/>
</dbReference>
<dbReference type="EMBL" id="LGRX02018357">
    <property type="protein sequence ID" value="KAK3259931.1"/>
    <property type="molecule type" value="Genomic_DNA"/>
</dbReference>
<accession>A0AAE0FHG7</accession>
<dbReference type="AlphaFoldDB" id="A0AAE0FHG7"/>
<comment type="subcellular location">
    <subcellularLocation>
        <location evidence="1">Nucleus</location>
    </subcellularLocation>
</comment>